<comment type="catalytic activity">
    <reaction evidence="18">
        <text>L-histidinol + 2 NAD(+) + H2O = L-histidine + 2 NADH + 3 H(+)</text>
        <dbReference type="Rhea" id="RHEA:20641"/>
        <dbReference type="ChEBI" id="CHEBI:15377"/>
        <dbReference type="ChEBI" id="CHEBI:15378"/>
        <dbReference type="ChEBI" id="CHEBI:57540"/>
        <dbReference type="ChEBI" id="CHEBI:57595"/>
        <dbReference type="ChEBI" id="CHEBI:57699"/>
        <dbReference type="ChEBI" id="CHEBI:57945"/>
        <dbReference type="EC" id="1.1.1.23"/>
    </reaction>
</comment>
<evidence type="ECO:0000256" key="14">
    <source>
        <dbReference type="ARBA" id="ARBA00022946"/>
    </source>
</evidence>
<dbReference type="EC" id="1.1.1.23" evidence="7"/>
<evidence type="ECO:0000256" key="2">
    <source>
        <dbReference type="ARBA" id="ARBA00003850"/>
    </source>
</evidence>
<dbReference type="Gene3D" id="1.20.5.1300">
    <property type="match status" value="1"/>
</dbReference>
<feature type="region of interest" description="Disordered" evidence="24">
    <location>
        <begin position="310"/>
        <end position="329"/>
    </location>
</feature>
<dbReference type="Proteomes" id="UP000326939">
    <property type="component" value="Chromosome 16"/>
</dbReference>
<comment type="cofactor">
    <cofactor evidence="1">
        <name>Zn(2+)</name>
        <dbReference type="ChEBI" id="CHEBI:29105"/>
    </cofactor>
</comment>
<feature type="compositionally biased region" description="Polar residues" evidence="24">
    <location>
        <begin position="376"/>
        <end position="386"/>
    </location>
</feature>
<dbReference type="SUPFAM" id="SSF48452">
    <property type="entry name" value="TPR-like"/>
    <property type="match status" value="1"/>
</dbReference>
<evidence type="ECO:0000256" key="4">
    <source>
        <dbReference type="ARBA" id="ARBA00004514"/>
    </source>
</evidence>
<dbReference type="PANTHER" id="PTHR21256">
    <property type="entry name" value="HISTIDINOL DEHYDROGENASE HDH"/>
    <property type="match status" value="1"/>
</dbReference>
<evidence type="ECO:0000256" key="8">
    <source>
        <dbReference type="ARBA" id="ARBA00022528"/>
    </source>
</evidence>
<feature type="domain" description="HPt" evidence="25">
    <location>
        <begin position="1153"/>
        <end position="1226"/>
    </location>
</feature>
<dbReference type="PROSITE" id="PS00611">
    <property type="entry name" value="HISOL_DEHYDROGENASE"/>
    <property type="match status" value="1"/>
</dbReference>
<evidence type="ECO:0000256" key="15">
    <source>
        <dbReference type="ARBA" id="ARBA00023002"/>
    </source>
</evidence>
<comment type="pathway">
    <text evidence="5">Amino-acid biosynthesis; L-histidine biosynthesis; L-histidine from 5-phospho-alpha-D-ribose 1-diphosphate: step 9/9.</text>
</comment>
<dbReference type="Pfam" id="PF00815">
    <property type="entry name" value="Histidinol_dh"/>
    <property type="match status" value="1"/>
</dbReference>
<evidence type="ECO:0000256" key="7">
    <source>
        <dbReference type="ARBA" id="ARBA00012965"/>
    </source>
</evidence>
<comment type="caution">
    <text evidence="20">Lacks conserved residue(s) required for the propagation of feature annotation.</text>
</comment>
<dbReference type="PROSITE" id="PS50894">
    <property type="entry name" value="HPT"/>
    <property type="match status" value="1"/>
</dbReference>
<dbReference type="GO" id="GO:0005829">
    <property type="term" value="C:cytosol"/>
    <property type="evidence" value="ECO:0007669"/>
    <property type="project" value="UniProtKB-SubCell"/>
</dbReference>
<keyword evidence="8" id="KW-0150">Chloroplast</keyword>
<evidence type="ECO:0000256" key="23">
    <source>
        <dbReference type="SAM" id="Coils"/>
    </source>
</evidence>
<dbReference type="SUPFAM" id="SSF47226">
    <property type="entry name" value="Histidine-containing phosphotransfer domain, HPT domain"/>
    <property type="match status" value="1"/>
</dbReference>
<evidence type="ECO:0000256" key="9">
    <source>
        <dbReference type="ARBA" id="ARBA00022605"/>
    </source>
</evidence>
<evidence type="ECO:0000256" key="22">
    <source>
        <dbReference type="RuleBase" id="RU004175"/>
    </source>
</evidence>
<keyword evidence="14" id="KW-0809">Transit peptide</keyword>
<evidence type="ECO:0000256" key="17">
    <source>
        <dbReference type="ARBA" id="ARBA00023102"/>
    </source>
</evidence>
<evidence type="ECO:0000256" key="20">
    <source>
        <dbReference type="PROSITE-ProRule" id="PRU00110"/>
    </source>
</evidence>
<proteinExistence type="inferred from homology"/>
<dbReference type="FunFam" id="3.40.50.1980:FF:000019">
    <property type="entry name" value="Histidinol dehydrogenase, chloroplastic"/>
    <property type="match status" value="1"/>
</dbReference>
<name>A0A5N5JRN6_9ROSI</name>
<dbReference type="InterPro" id="IPR011990">
    <property type="entry name" value="TPR-like_helical_dom_sf"/>
</dbReference>
<keyword evidence="12" id="KW-0862">Zinc</keyword>
<evidence type="ECO:0000256" key="24">
    <source>
        <dbReference type="SAM" id="MobiDB-lite"/>
    </source>
</evidence>
<gene>
    <name evidence="26" type="ORF">DKX38_026258</name>
</gene>
<evidence type="ECO:0000256" key="21">
    <source>
        <dbReference type="PROSITE-ProRule" id="PRU00339"/>
    </source>
</evidence>
<organism evidence="26 27">
    <name type="scientific">Salix brachista</name>
    <dbReference type="NCBI Taxonomy" id="2182728"/>
    <lineage>
        <taxon>Eukaryota</taxon>
        <taxon>Viridiplantae</taxon>
        <taxon>Streptophyta</taxon>
        <taxon>Embryophyta</taxon>
        <taxon>Tracheophyta</taxon>
        <taxon>Spermatophyta</taxon>
        <taxon>Magnoliopsida</taxon>
        <taxon>eudicotyledons</taxon>
        <taxon>Gunneridae</taxon>
        <taxon>Pentapetalae</taxon>
        <taxon>rosids</taxon>
        <taxon>fabids</taxon>
        <taxon>Malpighiales</taxon>
        <taxon>Salicaceae</taxon>
        <taxon>Saliceae</taxon>
        <taxon>Salix</taxon>
    </lineage>
</organism>
<evidence type="ECO:0000256" key="5">
    <source>
        <dbReference type="ARBA" id="ARBA00004940"/>
    </source>
</evidence>
<keyword evidence="16" id="KW-0520">NAD</keyword>
<dbReference type="Gene3D" id="1.25.40.10">
    <property type="entry name" value="Tetratricopeptide repeat domain"/>
    <property type="match status" value="1"/>
</dbReference>
<evidence type="ECO:0000256" key="18">
    <source>
        <dbReference type="ARBA" id="ARBA00049489"/>
    </source>
</evidence>
<comment type="subcellular location">
    <subcellularLocation>
        <location evidence="4">Cytoplasm</location>
        <location evidence="4">Cytosol</location>
    </subcellularLocation>
    <subcellularLocation>
        <location evidence="3">Plastid</location>
        <location evidence="3">Chloroplast</location>
    </subcellularLocation>
</comment>
<dbReference type="AlphaFoldDB" id="A0A5N5JRN6"/>
<feature type="coiled-coil region" evidence="23">
    <location>
        <begin position="156"/>
        <end position="183"/>
    </location>
</feature>
<evidence type="ECO:0000313" key="26">
    <source>
        <dbReference type="EMBL" id="KAB5521939.1"/>
    </source>
</evidence>
<keyword evidence="10" id="KW-0934">Plastid</keyword>
<feature type="compositionally biased region" description="Polar residues" evidence="24">
    <location>
        <begin position="497"/>
        <end position="518"/>
    </location>
</feature>
<dbReference type="PANTHER" id="PTHR21256:SF2">
    <property type="entry name" value="HISTIDINE BIOSYNTHESIS TRIFUNCTIONAL PROTEIN"/>
    <property type="match status" value="1"/>
</dbReference>
<dbReference type="UniPathway" id="UPA00031">
    <property type="reaction ID" value="UER00014"/>
</dbReference>
<dbReference type="InterPro" id="IPR019734">
    <property type="entry name" value="TPR_rpt"/>
</dbReference>
<dbReference type="PRINTS" id="PR00083">
    <property type="entry name" value="HOLDHDRGNASE"/>
</dbReference>
<feature type="compositionally biased region" description="Polar residues" evidence="24">
    <location>
        <begin position="624"/>
        <end position="638"/>
    </location>
</feature>
<dbReference type="InterPro" id="IPR012131">
    <property type="entry name" value="Hstdl_DH"/>
</dbReference>
<dbReference type="GO" id="GO:0000160">
    <property type="term" value="P:phosphorelay signal transduction system"/>
    <property type="evidence" value="ECO:0007669"/>
    <property type="project" value="InterPro"/>
</dbReference>
<keyword evidence="15" id="KW-0560">Oxidoreductase</keyword>
<evidence type="ECO:0000256" key="10">
    <source>
        <dbReference type="ARBA" id="ARBA00022640"/>
    </source>
</evidence>
<dbReference type="PROSITE" id="PS50005">
    <property type="entry name" value="TPR"/>
    <property type="match status" value="1"/>
</dbReference>
<keyword evidence="21" id="KW-0802">TPR repeat</keyword>
<evidence type="ECO:0000256" key="6">
    <source>
        <dbReference type="ARBA" id="ARBA00010178"/>
    </source>
</evidence>
<keyword evidence="23" id="KW-0175">Coiled coil</keyword>
<evidence type="ECO:0000313" key="27">
    <source>
        <dbReference type="Proteomes" id="UP000326939"/>
    </source>
</evidence>
<feature type="compositionally biased region" description="Polar residues" evidence="24">
    <location>
        <begin position="393"/>
        <end position="402"/>
    </location>
</feature>
<dbReference type="GO" id="GO:0051287">
    <property type="term" value="F:NAD binding"/>
    <property type="evidence" value="ECO:0007669"/>
    <property type="project" value="InterPro"/>
</dbReference>
<comment type="similarity">
    <text evidence="6 22">Belongs to the histidinol dehydrogenase family.</text>
</comment>
<keyword evidence="13" id="KW-0932">Cytokinin signaling pathway</keyword>
<dbReference type="EMBL" id="VDCV01000016">
    <property type="protein sequence ID" value="KAB5521939.1"/>
    <property type="molecule type" value="Genomic_DNA"/>
</dbReference>
<dbReference type="GO" id="GO:0004399">
    <property type="term" value="F:histidinol dehydrogenase activity"/>
    <property type="evidence" value="ECO:0007669"/>
    <property type="project" value="UniProtKB-EC"/>
</dbReference>
<dbReference type="InterPro" id="IPR001692">
    <property type="entry name" value="Histidinol_DH_CS"/>
</dbReference>
<keyword evidence="9" id="KW-0028">Amino-acid biosynthesis</keyword>
<accession>A0A5N5JRN6</accession>
<feature type="region of interest" description="Disordered" evidence="24">
    <location>
        <begin position="376"/>
        <end position="408"/>
    </location>
</feature>
<keyword evidence="17" id="KW-0368">Histidine biosynthesis</keyword>
<comment type="function">
    <text evidence="2">Catalyzes the sequential NAD-dependent oxidations of L-histidinol to L-histidinaldehyde and then to L-histidine.</text>
</comment>
<evidence type="ECO:0000256" key="11">
    <source>
        <dbReference type="ARBA" id="ARBA00022723"/>
    </source>
</evidence>
<dbReference type="Gene3D" id="1.20.120.160">
    <property type="entry name" value="HPT domain"/>
    <property type="match status" value="1"/>
</dbReference>
<dbReference type="Gene3D" id="3.40.50.1980">
    <property type="entry name" value="Nitrogenase molybdenum iron protein domain"/>
    <property type="match status" value="2"/>
</dbReference>
<feature type="region of interest" description="Disordered" evidence="24">
    <location>
        <begin position="624"/>
        <end position="643"/>
    </location>
</feature>
<comment type="caution">
    <text evidence="26">The sequence shown here is derived from an EMBL/GenBank/DDBJ whole genome shotgun (WGS) entry which is preliminary data.</text>
</comment>
<dbReference type="InterPro" id="IPR008207">
    <property type="entry name" value="Sig_transdc_His_kin_Hpt_dom"/>
</dbReference>
<evidence type="ECO:0000256" key="1">
    <source>
        <dbReference type="ARBA" id="ARBA00001947"/>
    </source>
</evidence>
<dbReference type="HAMAP" id="MF_01024">
    <property type="entry name" value="HisD"/>
    <property type="match status" value="1"/>
</dbReference>
<dbReference type="NCBIfam" id="TIGR00069">
    <property type="entry name" value="hisD"/>
    <property type="match status" value="1"/>
</dbReference>
<dbReference type="GO" id="GO:0046872">
    <property type="term" value="F:metal ion binding"/>
    <property type="evidence" value="ECO:0007669"/>
    <property type="project" value="UniProtKB-KW"/>
</dbReference>
<dbReference type="GO" id="GO:0000105">
    <property type="term" value="P:L-histidine biosynthetic process"/>
    <property type="evidence" value="ECO:0007669"/>
    <property type="project" value="UniProtKB-UniPathway"/>
</dbReference>
<dbReference type="GO" id="GO:0009570">
    <property type="term" value="C:chloroplast stroma"/>
    <property type="evidence" value="ECO:0007669"/>
    <property type="project" value="TreeGrafter"/>
</dbReference>
<sequence length="1226" mass="137046">MWSNKNNDKNSPARGFWTPPASWRSQHSPAVAMMPMSERKERVSSPSCKRDIFHVIHKVPSGDSPYVRAKHVQLNVTDLCLVNFWVWIIQLIDKDPSKAVSLFWAAINAGDRVDSALKDMAVVMKQLDRADEAIEAIKSFRHLCPYDSQESIDNVLVELYKRSGRIEEEIEMLQRKLKNIEEGIAFSGKKKKTARSQGRKIQITVEQERSRILGNLAWAYLQHCDYGLAEQYYRKGLSLEPDQNKQCNLAICLMHMNRIPEAKSLLQNVKASSGSKPMDDSYAKSFERACQILTELESHLIVKQTKQDEKVHQRSVGSPTTGNLKEFASSPNGDVSGFVDSRRKCTGVFNDNRVLPDEHDRRSYWQNQSENEKSFFASNNGSSQCISPGLRGPQSSPQTGVDNSWRRDPCFSSPGERLGFASKMKDYRFSFAETGPSSEHKKTFASPPIYTQPRRFCWGFDKRDQRRMIRWGDDTSEAEKENAIRNLSGELLESTDNHTSWKGNVQENVGQRKSATEDSNTSLKCTTDFVWDHSAETVGNKYVGKDSSLKSRRKSWADIVEEEELGTDLGQSFHSWNYEEACSDENLNVNTFNHNSYQKNQLGSICQKLEAADLQDGYATSMNAVSSRNSTARRSLSYESAEDVNTKRKNRLSELNNSEVESLKARPRIDFSSIFGIVSDPFVNPIVDDVRQRGDAAVKDYTSRFDKVKLDKIVESVSGLPDPELEATVKEAFDVAYNNIYAFHLAQKSAEKSVENMKGVRCKRVARSIGSVGLYVPGGTAVLPSTALMLAIVCLVDSLVCFVNQPAQIAGCRTVVLATPPAQDGSICKEVLYCAKKAGVTHILKAGGAQAISAMAWGTESCPKVEKVFGPGNQYVTAAKMILQNSEAMISIDMPAGPSEVLVIADRYASPAHIAADLLSQAEHGPDSQVVLVVAGDGVDMKAIEEQISKQCQSLPRGEYASKALSHSFTVFARDMVEAVSFSNLYAPEHLIIYVKEAEKWESFVENAGSVFLGPWTPESVGDYASGTNHVLPTYGYARMYGGVSLDSFQKYMTVQTLTEEGLRKLGPYVATMAEVEGLDAHKRAVTLRLQDIEARQLSDMQILCLTNARKKKRMASTSLRQQLSIMRQSLFDEGLLDHEQVSYLETLENEDDPDFIENVFTLFLRDSSRYIDSIEKALETTPVDYLVMERMMYRLKGSSASIGASKINGETNTLRKFFHDGDMER</sequence>
<keyword evidence="11" id="KW-0479">Metal-binding</keyword>
<protein>
    <recommendedName>
        <fullName evidence="19">Histidinol dehydrogenase, chloroplastic</fullName>
        <ecNumber evidence="7">1.1.1.23</ecNumber>
    </recommendedName>
</protein>
<dbReference type="InterPro" id="IPR036641">
    <property type="entry name" value="HPT_dom_sf"/>
</dbReference>
<feature type="region of interest" description="Disordered" evidence="24">
    <location>
        <begin position="495"/>
        <end position="518"/>
    </location>
</feature>
<evidence type="ECO:0000256" key="3">
    <source>
        <dbReference type="ARBA" id="ARBA00004229"/>
    </source>
</evidence>
<evidence type="ECO:0000256" key="16">
    <source>
        <dbReference type="ARBA" id="ARBA00023027"/>
    </source>
</evidence>
<evidence type="ECO:0000256" key="13">
    <source>
        <dbReference type="ARBA" id="ARBA00022864"/>
    </source>
</evidence>
<dbReference type="FunFam" id="1.20.5.1300:FF:000002">
    <property type="entry name" value="Histidinol dehydrogenase, chloroplastic"/>
    <property type="match status" value="1"/>
</dbReference>
<feature type="repeat" description="TPR" evidence="21">
    <location>
        <begin position="210"/>
        <end position="243"/>
    </location>
</feature>
<dbReference type="SUPFAM" id="SSF53720">
    <property type="entry name" value="ALDH-like"/>
    <property type="match status" value="1"/>
</dbReference>
<feature type="compositionally biased region" description="Polar residues" evidence="24">
    <location>
        <begin position="315"/>
        <end position="329"/>
    </location>
</feature>
<evidence type="ECO:0000259" key="25">
    <source>
        <dbReference type="PROSITE" id="PS50894"/>
    </source>
</evidence>
<feature type="region of interest" description="Disordered" evidence="24">
    <location>
        <begin position="1"/>
        <end position="24"/>
    </location>
</feature>
<dbReference type="GO" id="GO:0009736">
    <property type="term" value="P:cytokinin-activated signaling pathway"/>
    <property type="evidence" value="ECO:0007669"/>
    <property type="project" value="UniProtKB-KW"/>
</dbReference>
<evidence type="ECO:0000256" key="12">
    <source>
        <dbReference type="ARBA" id="ARBA00022833"/>
    </source>
</evidence>
<dbReference type="InterPro" id="IPR016161">
    <property type="entry name" value="Ald_DH/histidinol_DH"/>
</dbReference>
<dbReference type="FunFam" id="3.40.50.1980:FF:000011">
    <property type="entry name" value="Histidinol dehydrogenase, chloroplastic"/>
    <property type="match status" value="1"/>
</dbReference>
<dbReference type="SMART" id="SM00028">
    <property type="entry name" value="TPR"/>
    <property type="match status" value="1"/>
</dbReference>
<reference evidence="27" key="1">
    <citation type="journal article" date="2019" name="Gigascience">
        <title>De novo genome assembly of the endangered Acer yangbiense, a plant species with extremely small populations endemic to Yunnan Province, China.</title>
        <authorList>
            <person name="Yang J."/>
            <person name="Wariss H.M."/>
            <person name="Tao L."/>
            <person name="Zhang R."/>
            <person name="Yun Q."/>
            <person name="Hollingsworth P."/>
            <person name="Dao Z."/>
            <person name="Luo G."/>
            <person name="Guo H."/>
            <person name="Ma Y."/>
            <person name="Sun W."/>
        </authorList>
    </citation>
    <scope>NUCLEOTIDE SEQUENCE [LARGE SCALE GENOMIC DNA]</scope>
    <source>
        <strain evidence="27">cv. br00</strain>
    </source>
</reference>
<keyword evidence="27" id="KW-1185">Reference proteome</keyword>
<dbReference type="CDD" id="cd06572">
    <property type="entry name" value="Histidinol_dh"/>
    <property type="match status" value="1"/>
</dbReference>
<evidence type="ECO:0000256" key="19">
    <source>
        <dbReference type="ARBA" id="ARBA00069347"/>
    </source>
</evidence>